<dbReference type="RefSeq" id="WP_097379625.1">
    <property type="nucleotide sequence ID" value="NZ_NXNI01000001.1"/>
</dbReference>
<dbReference type="EMBL" id="NXNI01000001">
    <property type="protein sequence ID" value="PCR90677.1"/>
    <property type="molecule type" value="Genomic_DNA"/>
</dbReference>
<reference evidence="1 2" key="1">
    <citation type="submission" date="2017-09" db="EMBL/GenBank/DDBJ databases">
        <title>Genome sequences of Natrinema ejinorence JCM 13890T.</title>
        <authorList>
            <person name="Roh S.W."/>
            <person name="Kim Y.B."/>
            <person name="Kim J.Y."/>
        </authorList>
    </citation>
    <scope>NUCLEOTIDE SEQUENCE [LARGE SCALE GENOMIC DNA]</scope>
    <source>
        <strain evidence="1 2">JCM 13890</strain>
    </source>
</reference>
<evidence type="ECO:0000313" key="1">
    <source>
        <dbReference type="EMBL" id="PCR90677.1"/>
    </source>
</evidence>
<dbReference type="AlphaFoldDB" id="A0A2A5QV20"/>
<sequence>MPDENSDIAAAIATVRNGDRYELEPACDDERVLFVNVSETGFERFEIAVTVSVRETDVPDDIVPVTAVDDRGEATPLVEALGREGVFAELVDAVSNAYNLPEETVSERLETDLHCTRSWPDQPTVSNVVFQTRLAGGPGGMRSERFHADDLVY</sequence>
<proteinExistence type="predicted"/>
<evidence type="ECO:0000313" key="2">
    <source>
        <dbReference type="Proteomes" id="UP000219689"/>
    </source>
</evidence>
<protein>
    <submittedName>
        <fullName evidence="1">Uncharacterized protein</fullName>
    </submittedName>
</protein>
<accession>A0A2A5QV20</accession>
<name>A0A2A5QV20_9EURY</name>
<comment type="caution">
    <text evidence="1">The sequence shown here is derived from an EMBL/GenBank/DDBJ whole genome shotgun (WGS) entry which is preliminary data.</text>
</comment>
<gene>
    <name evidence="1" type="ORF">CP557_09235</name>
</gene>
<keyword evidence="2" id="KW-1185">Reference proteome</keyword>
<dbReference type="Proteomes" id="UP000219689">
    <property type="component" value="Unassembled WGS sequence"/>
</dbReference>
<organism evidence="1 2">
    <name type="scientific">Natrinema ejinorense</name>
    <dbReference type="NCBI Taxonomy" id="373386"/>
    <lineage>
        <taxon>Archaea</taxon>
        <taxon>Methanobacteriati</taxon>
        <taxon>Methanobacteriota</taxon>
        <taxon>Stenosarchaea group</taxon>
        <taxon>Halobacteria</taxon>
        <taxon>Halobacteriales</taxon>
        <taxon>Natrialbaceae</taxon>
        <taxon>Natrinema</taxon>
    </lineage>
</organism>